<dbReference type="AlphaFoldDB" id="A0A0F9C8G1"/>
<sequence length="95" mass="11108">MSDIRKWHARAVCPKCDWSIYAPFGDVFHVHVSCCPECGYEKYDGRACLSRLYRNIQEWRVKTMRRVNTAKLTKPSTWGTGYWETLDSSPSKESK</sequence>
<evidence type="ECO:0000313" key="1">
    <source>
        <dbReference type="EMBL" id="KKL45668.1"/>
    </source>
</evidence>
<reference evidence="1" key="1">
    <citation type="journal article" date="2015" name="Nature">
        <title>Complex archaea that bridge the gap between prokaryotes and eukaryotes.</title>
        <authorList>
            <person name="Spang A."/>
            <person name="Saw J.H."/>
            <person name="Jorgensen S.L."/>
            <person name="Zaremba-Niedzwiedzka K."/>
            <person name="Martijn J."/>
            <person name="Lind A.E."/>
            <person name="van Eijk R."/>
            <person name="Schleper C."/>
            <person name="Guy L."/>
            <person name="Ettema T.J."/>
        </authorList>
    </citation>
    <scope>NUCLEOTIDE SEQUENCE</scope>
</reference>
<name>A0A0F9C8G1_9ZZZZ</name>
<protein>
    <submittedName>
        <fullName evidence="1">Uncharacterized protein</fullName>
    </submittedName>
</protein>
<organism evidence="1">
    <name type="scientific">marine sediment metagenome</name>
    <dbReference type="NCBI Taxonomy" id="412755"/>
    <lineage>
        <taxon>unclassified sequences</taxon>
        <taxon>metagenomes</taxon>
        <taxon>ecological metagenomes</taxon>
    </lineage>
</organism>
<comment type="caution">
    <text evidence="1">The sequence shown here is derived from an EMBL/GenBank/DDBJ whole genome shotgun (WGS) entry which is preliminary data.</text>
</comment>
<gene>
    <name evidence="1" type="ORF">LCGC14_2353320</name>
</gene>
<dbReference type="EMBL" id="LAZR01034305">
    <property type="protein sequence ID" value="KKL45668.1"/>
    <property type="molecule type" value="Genomic_DNA"/>
</dbReference>
<accession>A0A0F9C8G1</accession>
<proteinExistence type="predicted"/>